<dbReference type="InterPro" id="IPR010905">
    <property type="entry name" value="Glyco_hydro_88"/>
</dbReference>
<evidence type="ECO:0000256" key="1">
    <source>
        <dbReference type="ARBA" id="ARBA00022801"/>
    </source>
</evidence>
<evidence type="ECO:0000313" key="2">
    <source>
        <dbReference type="EMBL" id="KAF5363202.1"/>
    </source>
</evidence>
<gene>
    <name evidence="2" type="ORF">D9758_008379</name>
</gene>
<keyword evidence="1" id="KW-0378">Hydrolase</keyword>
<accession>A0A8H5LN09</accession>
<name>A0A8H5LN09_9AGAR</name>
<dbReference type="Pfam" id="PF07470">
    <property type="entry name" value="Glyco_hydro_88"/>
    <property type="match status" value="1"/>
</dbReference>
<dbReference type="InterPro" id="IPR012341">
    <property type="entry name" value="6hp_glycosidase-like_sf"/>
</dbReference>
<dbReference type="SUPFAM" id="SSF48208">
    <property type="entry name" value="Six-hairpin glycosidases"/>
    <property type="match status" value="1"/>
</dbReference>
<dbReference type="PANTHER" id="PTHR41814:SF1">
    <property type="entry name" value="CELLULASE"/>
    <property type="match status" value="1"/>
</dbReference>
<dbReference type="EMBL" id="JAACJM010000034">
    <property type="protein sequence ID" value="KAF5363202.1"/>
    <property type="molecule type" value="Genomic_DNA"/>
</dbReference>
<protein>
    <submittedName>
        <fullName evidence="2">Uncharacterized protein</fullName>
    </submittedName>
</protein>
<comment type="caution">
    <text evidence="2">The sequence shown here is derived from an EMBL/GenBank/DDBJ whole genome shotgun (WGS) entry which is preliminary data.</text>
</comment>
<proteinExistence type="predicted"/>
<sequence>MYSISFVFANVLSAVAVPGGSVLGLSIPDLTFRKSRRSLETFPLTLGNSGQLHAEALLELYDPSLSIYSSSPFEEAAGANVLVDGDGAVGDPASLGVFAVLLGGSNESYADGAKRTMEYLINGAPRWANGAISHRVAVAELWADFLYMAPPFLAYYAVSTWNLSLLMQAVEQYRLYREVVQLGQTLNKTLPYSDPQYGIWRHIIGPQKPDPGLWSTGNAWAVAGMARSLATVIKAPRSLFYMDCGYHCSSSHPKADAIDSLTSYIKEILDGALSSPLDNGLLRNYLNVTLESGHGYGEVSGSTLRASVIYRMVILRPDVFLYGEDGSRYLEWAEDRRHTISLGGHITANGTATPAVNPLNWFDTVPYTAGSPEGNNFVVLMYTAWRDCVWEGICSLY</sequence>
<dbReference type="OrthoDB" id="4138492at2759"/>
<evidence type="ECO:0000313" key="3">
    <source>
        <dbReference type="Proteomes" id="UP000559256"/>
    </source>
</evidence>
<dbReference type="InterPro" id="IPR008928">
    <property type="entry name" value="6-hairpin_glycosidase_sf"/>
</dbReference>
<dbReference type="GO" id="GO:0005975">
    <property type="term" value="P:carbohydrate metabolic process"/>
    <property type="evidence" value="ECO:0007669"/>
    <property type="project" value="InterPro"/>
</dbReference>
<dbReference type="AlphaFoldDB" id="A0A8H5LN09"/>
<dbReference type="Proteomes" id="UP000559256">
    <property type="component" value="Unassembled WGS sequence"/>
</dbReference>
<dbReference type="GO" id="GO:0016787">
    <property type="term" value="F:hydrolase activity"/>
    <property type="evidence" value="ECO:0007669"/>
    <property type="project" value="UniProtKB-KW"/>
</dbReference>
<dbReference type="Gene3D" id="1.50.10.10">
    <property type="match status" value="1"/>
</dbReference>
<dbReference type="PANTHER" id="PTHR41814">
    <property type="entry name" value="EXPRESSED PROTEIN"/>
    <property type="match status" value="1"/>
</dbReference>
<keyword evidence="3" id="KW-1185">Reference proteome</keyword>
<organism evidence="2 3">
    <name type="scientific">Tetrapyrgos nigripes</name>
    <dbReference type="NCBI Taxonomy" id="182062"/>
    <lineage>
        <taxon>Eukaryota</taxon>
        <taxon>Fungi</taxon>
        <taxon>Dikarya</taxon>
        <taxon>Basidiomycota</taxon>
        <taxon>Agaricomycotina</taxon>
        <taxon>Agaricomycetes</taxon>
        <taxon>Agaricomycetidae</taxon>
        <taxon>Agaricales</taxon>
        <taxon>Marasmiineae</taxon>
        <taxon>Marasmiaceae</taxon>
        <taxon>Tetrapyrgos</taxon>
    </lineage>
</organism>
<reference evidence="2 3" key="1">
    <citation type="journal article" date="2020" name="ISME J.">
        <title>Uncovering the hidden diversity of litter-decomposition mechanisms in mushroom-forming fungi.</title>
        <authorList>
            <person name="Floudas D."/>
            <person name="Bentzer J."/>
            <person name="Ahren D."/>
            <person name="Johansson T."/>
            <person name="Persson P."/>
            <person name="Tunlid A."/>
        </authorList>
    </citation>
    <scope>NUCLEOTIDE SEQUENCE [LARGE SCALE GENOMIC DNA]</scope>
    <source>
        <strain evidence="2 3">CBS 291.85</strain>
    </source>
</reference>